<keyword evidence="2" id="KW-0808">Transferase</keyword>
<gene>
    <name evidence="2" type="ORF">SAMN04488503_2404</name>
</gene>
<dbReference type="GO" id="GO:0016740">
    <property type="term" value="F:transferase activity"/>
    <property type="evidence" value="ECO:0007669"/>
    <property type="project" value="UniProtKB-KW"/>
</dbReference>
<feature type="domain" description="Spore protein YkvP/CgeB glycosyl transferase-like" evidence="1">
    <location>
        <begin position="176"/>
        <end position="280"/>
    </location>
</feature>
<dbReference type="RefSeq" id="WP_089274599.1">
    <property type="nucleotide sequence ID" value="NZ_FZOC01000004.1"/>
</dbReference>
<dbReference type="OrthoDB" id="9800484at2"/>
<dbReference type="InterPro" id="IPR055259">
    <property type="entry name" value="YkvP/CgeB_Glyco_trans-like"/>
</dbReference>
<dbReference type="AlphaFoldDB" id="A0A239B3K0"/>
<dbReference type="SUPFAM" id="SSF53756">
    <property type="entry name" value="UDP-Glycosyltransferase/glycogen phosphorylase"/>
    <property type="match status" value="1"/>
</dbReference>
<sequence>MKILNIEGRYFVEAFRSLGHEVLTLGQGPGFDVPLDEMLSTRALWDLLASKNFRPDLALWCDHCTPPVVLGLETLPCLTVGFSIDQYCNPWHVPLSAGFDILLAAQKDYAPLFQDARLPRRAEWFPLFCDADRDRDPGLERDIPVCFVGTQDPPLNPMRKPFLDAFRRGAPLLARTGDFRPLFGRSRLVLNQCAVGELNFRIFEAMACGAALLTEDCENGLRDLFTPGEELLIYRRGDAAHAAATARTALERPDLAQLARRGRDAVHARHSSLVRAKRILSLSEAALRRGQPRWRRENASLVREETARAYAMLATDATLRLPDSLRTHFAGLALRMEATAHAASDEPCPTGALGA</sequence>
<accession>A0A239B3K0</accession>
<protein>
    <submittedName>
        <fullName evidence="2">Glycosyl transferases group 1</fullName>
    </submittedName>
</protein>
<dbReference type="EMBL" id="FZOC01000004">
    <property type="protein sequence ID" value="SNS02400.1"/>
    <property type="molecule type" value="Genomic_DNA"/>
</dbReference>
<evidence type="ECO:0000313" key="2">
    <source>
        <dbReference type="EMBL" id="SNS02400.1"/>
    </source>
</evidence>
<organism evidence="2 3">
    <name type="scientific">Humidesulfovibrio mexicanus</name>
    <dbReference type="NCBI Taxonomy" id="147047"/>
    <lineage>
        <taxon>Bacteria</taxon>
        <taxon>Pseudomonadati</taxon>
        <taxon>Thermodesulfobacteriota</taxon>
        <taxon>Desulfovibrionia</taxon>
        <taxon>Desulfovibrionales</taxon>
        <taxon>Desulfovibrionaceae</taxon>
        <taxon>Humidesulfovibrio</taxon>
    </lineage>
</organism>
<name>A0A239B3K0_9BACT</name>
<dbReference type="Proteomes" id="UP000198324">
    <property type="component" value="Unassembled WGS sequence"/>
</dbReference>
<proteinExistence type="predicted"/>
<evidence type="ECO:0000313" key="3">
    <source>
        <dbReference type="Proteomes" id="UP000198324"/>
    </source>
</evidence>
<keyword evidence="3" id="KW-1185">Reference proteome</keyword>
<dbReference type="Gene3D" id="3.40.50.2000">
    <property type="entry name" value="Glycogen Phosphorylase B"/>
    <property type="match status" value="1"/>
</dbReference>
<evidence type="ECO:0000259" key="1">
    <source>
        <dbReference type="Pfam" id="PF13524"/>
    </source>
</evidence>
<dbReference type="Pfam" id="PF13524">
    <property type="entry name" value="Glyco_trans_1_2"/>
    <property type="match status" value="1"/>
</dbReference>
<reference evidence="2 3" key="1">
    <citation type="submission" date="2017-06" db="EMBL/GenBank/DDBJ databases">
        <authorList>
            <person name="Kim H.J."/>
            <person name="Triplett B.A."/>
        </authorList>
    </citation>
    <scope>NUCLEOTIDE SEQUENCE [LARGE SCALE GENOMIC DNA]</scope>
    <source>
        <strain evidence="2 3">DSM 13116</strain>
    </source>
</reference>